<dbReference type="GO" id="GO:0003924">
    <property type="term" value="F:GTPase activity"/>
    <property type="evidence" value="ECO:0007669"/>
    <property type="project" value="InterPro"/>
</dbReference>
<feature type="region of interest" description="Disordered" evidence="3">
    <location>
        <begin position="1"/>
        <end position="22"/>
    </location>
</feature>
<evidence type="ECO:0000313" key="6">
    <source>
        <dbReference type="Proteomes" id="UP000887540"/>
    </source>
</evidence>
<dbReference type="GO" id="GO:0016020">
    <property type="term" value="C:membrane"/>
    <property type="evidence" value="ECO:0007669"/>
    <property type="project" value="TreeGrafter"/>
</dbReference>
<reference evidence="7" key="1">
    <citation type="submission" date="2022-11" db="UniProtKB">
        <authorList>
            <consortium name="WormBaseParasite"/>
        </authorList>
    </citation>
    <scope>IDENTIFICATION</scope>
</reference>
<evidence type="ECO:0000256" key="3">
    <source>
        <dbReference type="SAM" id="MobiDB-lite"/>
    </source>
</evidence>
<evidence type="ECO:0000259" key="4">
    <source>
        <dbReference type="PROSITE" id="PS51388"/>
    </source>
</evidence>
<dbReference type="Gene3D" id="1.20.120.1240">
    <property type="entry name" value="Dynamin, middle domain"/>
    <property type="match status" value="1"/>
</dbReference>
<dbReference type="PROSITE" id="PS51718">
    <property type="entry name" value="G_DYNAMIN_2"/>
    <property type="match status" value="1"/>
</dbReference>
<dbReference type="InterPro" id="IPR001401">
    <property type="entry name" value="Dynamin_GTPase"/>
</dbReference>
<dbReference type="Gene3D" id="3.40.50.300">
    <property type="entry name" value="P-loop containing nucleotide triphosphate hydrolases"/>
    <property type="match status" value="1"/>
</dbReference>
<dbReference type="Pfam" id="PF01031">
    <property type="entry name" value="Dynamin_M"/>
    <property type="match status" value="2"/>
</dbReference>
<dbReference type="Proteomes" id="UP000887540">
    <property type="component" value="Unplaced"/>
</dbReference>
<dbReference type="GO" id="GO:0008017">
    <property type="term" value="F:microtubule binding"/>
    <property type="evidence" value="ECO:0007669"/>
    <property type="project" value="TreeGrafter"/>
</dbReference>
<dbReference type="PANTHER" id="PTHR11566">
    <property type="entry name" value="DYNAMIN"/>
    <property type="match status" value="1"/>
</dbReference>
<dbReference type="Pfam" id="PF00350">
    <property type="entry name" value="Dynamin_N"/>
    <property type="match status" value="1"/>
</dbReference>
<dbReference type="InterPro" id="IPR020850">
    <property type="entry name" value="GED_dom"/>
</dbReference>
<accession>A0A914E0F8</accession>
<dbReference type="SMART" id="SM00053">
    <property type="entry name" value="DYNc"/>
    <property type="match status" value="1"/>
</dbReference>
<dbReference type="AlphaFoldDB" id="A0A914E0F8"/>
<keyword evidence="2" id="KW-0342">GTP-binding</keyword>
<organism evidence="6 7">
    <name type="scientific">Acrobeloides nanus</name>
    <dbReference type="NCBI Taxonomy" id="290746"/>
    <lineage>
        <taxon>Eukaryota</taxon>
        <taxon>Metazoa</taxon>
        <taxon>Ecdysozoa</taxon>
        <taxon>Nematoda</taxon>
        <taxon>Chromadorea</taxon>
        <taxon>Rhabditida</taxon>
        <taxon>Tylenchina</taxon>
        <taxon>Cephalobomorpha</taxon>
        <taxon>Cephaloboidea</taxon>
        <taxon>Cephalobidae</taxon>
        <taxon>Acrobeloides</taxon>
    </lineage>
</organism>
<dbReference type="GO" id="GO:0005525">
    <property type="term" value="F:GTP binding"/>
    <property type="evidence" value="ECO:0007669"/>
    <property type="project" value="InterPro"/>
</dbReference>
<dbReference type="GO" id="GO:0005737">
    <property type="term" value="C:cytoplasm"/>
    <property type="evidence" value="ECO:0007669"/>
    <property type="project" value="TreeGrafter"/>
</dbReference>
<dbReference type="GO" id="GO:0016559">
    <property type="term" value="P:peroxisome fission"/>
    <property type="evidence" value="ECO:0007669"/>
    <property type="project" value="TreeGrafter"/>
</dbReference>
<dbReference type="PRINTS" id="PR00195">
    <property type="entry name" value="DYNAMIN"/>
</dbReference>
<sequence length="695" mass="78653">MINNNEAQLHQNMKKSTSSLDKNMQIGDTSEDQKIEAFIPVVSGLQDVITDTGYKVPQIVVIGDQGSGKSSVLESVVKRDFLPRGIGMITRAPLILQLVNVPENDPRRKEGTNIIDGDWAVFKHKENQKYTDFDEVRKEIENRTIQIAGNAKCITSIPIKLRVYSHRVIDLSLVDLPGIIRMAVGGQPSDMVQQIEKLVYEYIRKQNSIILAVIAANADVATSEALKYAKEVDPEGNRTLAVLTKLDLMDIGTNANDMLTGKIIEVKLGIIGVKLRSQADILSHKSMEKCLMEEEMFLRRNYSLLASKNGVKFLEYKLHELSMNHIRDRLPQLKQNISSVIAEIKHDVGGARISIIFNSVFIQKLDAIDAKANLTEKEILTIIHNSTGAHSALLTPEIAFIKLVKRQIQNLEMPCLQCIEMVFEELYKIAETCYHKIIQKNPRYPKLCEKIFEVVSKLIRSRKEIMKKCVKDLVANELAHINTHHPDFWKQNGNPRANQSQIHTANGSHASSFIEMGEFSETNRTSGSNSILIPSTEKKVVNTLTDDDKRNLAIVEYLIPHYFAIVRTKLQDMVPKSIMRLLVNYVKDEIYNELVKEIILNKNLENLLAEGPAIQSRKKELKGMLYALEQAVMESAKLQDKPIEYTDGENESDDENEDDSQPNRMENGEAEVFHNYIQNGNFHPNMVHGQYMGNP</sequence>
<name>A0A914E0F8_9BILA</name>
<dbReference type="CDD" id="cd08771">
    <property type="entry name" value="DLP_1"/>
    <property type="match status" value="1"/>
</dbReference>
<dbReference type="GO" id="GO:0005874">
    <property type="term" value="C:microtubule"/>
    <property type="evidence" value="ECO:0007669"/>
    <property type="project" value="TreeGrafter"/>
</dbReference>
<dbReference type="InterPro" id="IPR003130">
    <property type="entry name" value="GED"/>
</dbReference>
<evidence type="ECO:0000259" key="5">
    <source>
        <dbReference type="PROSITE" id="PS51718"/>
    </source>
</evidence>
<dbReference type="PANTHER" id="PTHR11566:SF21">
    <property type="entry name" value="DYNAMIN RELATED PROTEIN 1, ISOFORM A"/>
    <property type="match status" value="1"/>
</dbReference>
<dbReference type="InterPro" id="IPR045063">
    <property type="entry name" value="Dynamin_N"/>
</dbReference>
<dbReference type="Pfam" id="PF02212">
    <property type="entry name" value="GED"/>
    <property type="match status" value="1"/>
</dbReference>
<feature type="region of interest" description="Disordered" evidence="3">
    <location>
        <begin position="639"/>
        <end position="670"/>
    </location>
</feature>
<keyword evidence="6" id="KW-1185">Reference proteome</keyword>
<dbReference type="SMART" id="SM00302">
    <property type="entry name" value="GED"/>
    <property type="match status" value="1"/>
</dbReference>
<dbReference type="GO" id="GO:0048312">
    <property type="term" value="P:intracellular distribution of mitochondria"/>
    <property type="evidence" value="ECO:0007669"/>
    <property type="project" value="TreeGrafter"/>
</dbReference>
<dbReference type="InterPro" id="IPR022812">
    <property type="entry name" value="Dynamin"/>
</dbReference>
<dbReference type="WBParaSite" id="ACRNAN_scaffold4677.g31855.t1">
    <property type="protein sequence ID" value="ACRNAN_scaffold4677.g31855.t1"/>
    <property type="gene ID" value="ACRNAN_scaffold4677.g31855"/>
</dbReference>
<feature type="domain" description="Dynamin-type G" evidence="5">
    <location>
        <begin position="53"/>
        <end position="331"/>
    </location>
</feature>
<dbReference type="GO" id="GO:0006897">
    <property type="term" value="P:endocytosis"/>
    <property type="evidence" value="ECO:0007669"/>
    <property type="project" value="TreeGrafter"/>
</dbReference>
<dbReference type="GO" id="GO:0000266">
    <property type="term" value="P:mitochondrial fission"/>
    <property type="evidence" value="ECO:0007669"/>
    <property type="project" value="TreeGrafter"/>
</dbReference>
<feature type="compositionally biased region" description="Acidic residues" evidence="3">
    <location>
        <begin position="646"/>
        <end position="660"/>
    </location>
</feature>
<feature type="domain" description="GED" evidence="4">
    <location>
        <begin position="552"/>
        <end position="643"/>
    </location>
</feature>
<dbReference type="InterPro" id="IPR030381">
    <property type="entry name" value="G_DYNAMIN_dom"/>
</dbReference>
<evidence type="ECO:0000256" key="1">
    <source>
        <dbReference type="ARBA" id="ARBA00022741"/>
    </source>
</evidence>
<protein>
    <submittedName>
        <fullName evidence="7">Dynamin GTPase</fullName>
    </submittedName>
</protein>
<keyword evidence="1" id="KW-0547">Nucleotide-binding</keyword>
<evidence type="ECO:0000313" key="7">
    <source>
        <dbReference type="WBParaSite" id="ACRNAN_scaffold4677.g31855.t1"/>
    </source>
</evidence>
<evidence type="ECO:0000256" key="2">
    <source>
        <dbReference type="ARBA" id="ARBA00023134"/>
    </source>
</evidence>
<dbReference type="InterPro" id="IPR000375">
    <property type="entry name" value="Dynamin_stalk"/>
</dbReference>
<proteinExistence type="predicted"/>
<dbReference type="PROSITE" id="PS51388">
    <property type="entry name" value="GED"/>
    <property type="match status" value="1"/>
</dbReference>
<dbReference type="SUPFAM" id="SSF52540">
    <property type="entry name" value="P-loop containing nucleoside triphosphate hydrolases"/>
    <property type="match status" value="1"/>
</dbReference>
<dbReference type="InterPro" id="IPR027417">
    <property type="entry name" value="P-loop_NTPase"/>
</dbReference>